<evidence type="ECO:0000313" key="1">
    <source>
        <dbReference type="EMBL" id="MPN54604.1"/>
    </source>
</evidence>
<dbReference type="AlphaFoldDB" id="A0A645J282"/>
<accession>A0A645J282</accession>
<dbReference type="EMBL" id="VSSQ01123003">
    <property type="protein sequence ID" value="MPN54604.1"/>
    <property type="molecule type" value="Genomic_DNA"/>
</dbReference>
<reference evidence="1" key="1">
    <citation type="submission" date="2019-08" db="EMBL/GenBank/DDBJ databases">
        <authorList>
            <person name="Kucharzyk K."/>
            <person name="Murdoch R.W."/>
            <person name="Higgins S."/>
            <person name="Loffler F."/>
        </authorList>
    </citation>
    <scope>NUCLEOTIDE SEQUENCE</scope>
</reference>
<protein>
    <submittedName>
        <fullName evidence="1">Uncharacterized protein</fullName>
    </submittedName>
</protein>
<gene>
    <name evidence="1" type="ORF">SDC9_202275</name>
</gene>
<sequence length="128" mass="13840">MQESDVIACRSLADTARSKSHAIGRQPFHSLGQVVDPQADVVQRRGVHSGLLLDVERLHDVHLDLEGALPHGQDVLIDVLALALERAGLLQAQHVHPQLLHAALVGTADGDLLDAQHFKGAGHWMLLI</sequence>
<proteinExistence type="predicted"/>
<organism evidence="1">
    <name type="scientific">bioreactor metagenome</name>
    <dbReference type="NCBI Taxonomy" id="1076179"/>
    <lineage>
        <taxon>unclassified sequences</taxon>
        <taxon>metagenomes</taxon>
        <taxon>ecological metagenomes</taxon>
    </lineage>
</organism>
<name>A0A645J282_9ZZZZ</name>
<comment type="caution">
    <text evidence="1">The sequence shown here is derived from an EMBL/GenBank/DDBJ whole genome shotgun (WGS) entry which is preliminary data.</text>
</comment>